<dbReference type="PANTHER" id="PTHR10695:SF46">
    <property type="entry name" value="BIFUNCTIONAL COENZYME A SYNTHASE-RELATED"/>
    <property type="match status" value="1"/>
</dbReference>
<gene>
    <name evidence="1" type="ORF">OIDMADRAFT_162368</name>
</gene>
<protein>
    <submittedName>
        <fullName evidence="1">Uncharacterized protein</fullName>
    </submittedName>
</protein>
<evidence type="ECO:0000313" key="2">
    <source>
        <dbReference type="Proteomes" id="UP000054321"/>
    </source>
</evidence>
<evidence type="ECO:0000313" key="1">
    <source>
        <dbReference type="EMBL" id="KIN02286.1"/>
    </source>
</evidence>
<accession>A0A0C3H298</accession>
<dbReference type="AlphaFoldDB" id="A0A0C3H298"/>
<dbReference type="OrthoDB" id="330671at2759"/>
<dbReference type="STRING" id="913774.A0A0C3H298"/>
<dbReference type="GO" id="GO:0004140">
    <property type="term" value="F:dephospho-CoA kinase activity"/>
    <property type="evidence" value="ECO:0007669"/>
    <property type="project" value="TreeGrafter"/>
</dbReference>
<reference evidence="1 2" key="1">
    <citation type="submission" date="2014-04" db="EMBL/GenBank/DDBJ databases">
        <authorList>
            <consortium name="DOE Joint Genome Institute"/>
            <person name="Kuo A."/>
            <person name="Martino E."/>
            <person name="Perotto S."/>
            <person name="Kohler A."/>
            <person name="Nagy L.G."/>
            <person name="Floudas D."/>
            <person name="Copeland A."/>
            <person name="Barry K.W."/>
            <person name="Cichocki N."/>
            <person name="Veneault-Fourrey C."/>
            <person name="LaButti K."/>
            <person name="Lindquist E.A."/>
            <person name="Lipzen A."/>
            <person name="Lundell T."/>
            <person name="Morin E."/>
            <person name="Murat C."/>
            <person name="Sun H."/>
            <person name="Tunlid A."/>
            <person name="Henrissat B."/>
            <person name="Grigoriev I.V."/>
            <person name="Hibbett D.S."/>
            <person name="Martin F."/>
            <person name="Nordberg H.P."/>
            <person name="Cantor M.N."/>
            <person name="Hua S.X."/>
        </authorList>
    </citation>
    <scope>NUCLEOTIDE SEQUENCE [LARGE SCALE GENOMIC DNA]</scope>
    <source>
        <strain evidence="1 2">Zn</strain>
    </source>
</reference>
<reference evidence="2" key="2">
    <citation type="submission" date="2015-01" db="EMBL/GenBank/DDBJ databases">
        <title>Evolutionary Origins and Diversification of the Mycorrhizal Mutualists.</title>
        <authorList>
            <consortium name="DOE Joint Genome Institute"/>
            <consortium name="Mycorrhizal Genomics Consortium"/>
            <person name="Kohler A."/>
            <person name="Kuo A."/>
            <person name="Nagy L.G."/>
            <person name="Floudas D."/>
            <person name="Copeland A."/>
            <person name="Barry K.W."/>
            <person name="Cichocki N."/>
            <person name="Veneault-Fourrey C."/>
            <person name="LaButti K."/>
            <person name="Lindquist E.A."/>
            <person name="Lipzen A."/>
            <person name="Lundell T."/>
            <person name="Morin E."/>
            <person name="Murat C."/>
            <person name="Riley R."/>
            <person name="Ohm R."/>
            <person name="Sun H."/>
            <person name="Tunlid A."/>
            <person name="Henrissat B."/>
            <person name="Grigoriev I.V."/>
            <person name="Hibbett D.S."/>
            <person name="Martin F."/>
        </authorList>
    </citation>
    <scope>NUCLEOTIDE SEQUENCE [LARGE SCALE GENOMIC DNA]</scope>
    <source>
        <strain evidence="2">Zn</strain>
    </source>
</reference>
<dbReference type="PANTHER" id="PTHR10695">
    <property type="entry name" value="DEPHOSPHO-COA KINASE-RELATED"/>
    <property type="match status" value="1"/>
</dbReference>
<sequence>MSITLPSLAILPPPPSPATHTSLSAAYRPTISSIVSALKGLEASTELLIVLPCPSLHGRLHLPRCEIYAEVQKLLGGLYSLICIVCAKLGADVDLDTPGAIDSRIILLDYDPSQTSMTDVESTLDPFVSGPVIDLPTFSLTRRRWNLIFSVDGEEGQRLLSAYMNLANRISPPVEGRLRTVSGGVSLVHKGLQPSHQPQTLIVGLTGDELLKNKKYAEFVGSWDQRQQDVVNFFVSILSFTRAGKEEALKTLRYNEPGPNGKAVHTTLKNGLITIECVEIQDPYGPTITDESITAIVVSGETRAGGQAVNERRVEKGWHALEVFEVDVLDAAEHEGGSGKNDDFASKISSSAIRKRKAEIARTSSL</sequence>
<organism evidence="1 2">
    <name type="scientific">Oidiodendron maius (strain Zn)</name>
    <dbReference type="NCBI Taxonomy" id="913774"/>
    <lineage>
        <taxon>Eukaryota</taxon>
        <taxon>Fungi</taxon>
        <taxon>Dikarya</taxon>
        <taxon>Ascomycota</taxon>
        <taxon>Pezizomycotina</taxon>
        <taxon>Leotiomycetes</taxon>
        <taxon>Leotiomycetes incertae sedis</taxon>
        <taxon>Myxotrichaceae</taxon>
        <taxon>Oidiodendron</taxon>
    </lineage>
</organism>
<dbReference type="InterPro" id="IPR014729">
    <property type="entry name" value="Rossmann-like_a/b/a_fold"/>
</dbReference>
<proteinExistence type="predicted"/>
<name>A0A0C3H298_OIDMZ</name>
<dbReference type="InParanoid" id="A0A0C3H298"/>
<dbReference type="HOGENOM" id="CLU_035272_3_1_1"/>
<keyword evidence="2" id="KW-1185">Reference proteome</keyword>
<dbReference type="Gene3D" id="3.40.50.620">
    <property type="entry name" value="HUPs"/>
    <property type="match status" value="1"/>
</dbReference>
<dbReference type="Proteomes" id="UP000054321">
    <property type="component" value="Unassembled WGS sequence"/>
</dbReference>
<dbReference type="EMBL" id="KN832875">
    <property type="protein sequence ID" value="KIN02286.1"/>
    <property type="molecule type" value="Genomic_DNA"/>
</dbReference>
<dbReference type="GO" id="GO:0015937">
    <property type="term" value="P:coenzyme A biosynthetic process"/>
    <property type="evidence" value="ECO:0007669"/>
    <property type="project" value="TreeGrafter"/>
</dbReference>